<keyword evidence="10" id="KW-1185">Reference proteome</keyword>
<keyword evidence="6" id="KW-0811">Translocation</keyword>
<name>A0ABP9HRG6_9ACTN</name>
<evidence type="ECO:0000256" key="8">
    <source>
        <dbReference type="SAM" id="MobiDB-lite"/>
    </source>
</evidence>
<reference evidence="10" key="1">
    <citation type="journal article" date="2019" name="Int. J. Syst. Evol. Microbiol.">
        <title>The Global Catalogue of Microorganisms (GCM) 10K type strain sequencing project: providing services to taxonomists for standard genome sequencing and annotation.</title>
        <authorList>
            <consortium name="The Broad Institute Genomics Platform"/>
            <consortium name="The Broad Institute Genome Sequencing Center for Infectious Disease"/>
            <person name="Wu L."/>
            <person name="Ma J."/>
        </authorList>
    </citation>
    <scope>NUCLEOTIDE SEQUENCE [LARGE SCALE GENOMIC DNA]</scope>
    <source>
        <strain evidence="10">JCM 17657</strain>
    </source>
</reference>
<organism evidence="9 10">
    <name type="scientific">Streptomyces hyderabadensis</name>
    <dbReference type="NCBI Taxonomy" id="598549"/>
    <lineage>
        <taxon>Bacteria</taxon>
        <taxon>Bacillati</taxon>
        <taxon>Actinomycetota</taxon>
        <taxon>Actinomycetes</taxon>
        <taxon>Kitasatosporales</taxon>
        <taxon>Streptomycetaceae</taxon>
        <taxon>Streptomyces</taxon>
    </lineage>
</organism>
<dbReference type="Proteomes" id="UP001500610">
    <property type="component" value="Unassembled WGS sequence"/>
</dbReference>
<evidence type="ECO:0000256" key="7">
    <source>
        <dbReference type="ARBA" id="ARBA00023136"/>
    </source>
</evidence>
<dbReference type="EMBL" id="BAABIV010000003">
    <property type="protein sequence ID" value="GAA4976633.1"/>
    <property type="molecule type" value="Genomic_DNA"/>
</dbReference>
<feature type="compositionally biased region" description="Basic and acidic residues" evidence="8">
    <location>
        <begin position="134"/>
        <end position="148"/>
    </location>
</feature>
<evidence type="ECO:0008006" key="11">
    <source>
        <dbReference type="Google" id="ProtNLM"/>
    </source>
</evidence>
<keyword evidence="3" id="KW-0812">Transmembrane</keyword>
<evidence type="ECO:0000256" key="4">
    <source>
        <dbReference type="ARBA" id="ARBA00022927"/>
    </source>
</evidence>
<accession>A0ABP9HRG6</accession>
<keyword evidence="7" id="KW-0472">Membrane</keyword>
<evidence type="ECO:0000256" key="5">
    <source>
        <dbReference type="ARBA" id="ARBA00022989"/>
    </source>
</evidence>
<sequence>MLSDVGLLELATLVILAVLLFDPDRLSEIIQNAAGFLRKVREFSEDARQEIRSGLGPELQDFEFEDLHPKNFVRKHLLDADDGLGLDEVRNALDPRAEFGQVARAVSDVAGRVEEGAVLPVGVNPAKGELAEPAAHHPFDPDPYRDPDPDPDFDSEAT</sequence>
<evidence type="ECO:0000256" key="3">
    <source>
        <dbReference type="ARBA" id="ARBA00022692"/>
    </source>
</evidence>
<gene>
    <name evidence="9" type="ORF">GCM10023257_12150</name>
</gene>
<evidence type="ECO:0000256" key="2">
    <source>
        <dbReference type="ARBA" id="ARBA00022448"/>
    </source>
</evidence>
<keyword evidence="5" id="KW-1133">Transmembrane helix</keyword>
<evidence type="ECO:0000256" key="6">
    <source>
        <dbReference type="ARBA" id="ARBA00023010"/>
    </source>
</evidence>
<dbReference type="NCBIfam" id="NF002377">
    <property type="entry name" value="PRK01371.1-4"/>
    <property type="match status" value="1"/>
</dbReference>
<evidence type="ECO:0000256" key="1">
    <source>
        <dbReference type="ARBA" id="ARBA00004167"/>
    </source>
</evidence>
<evidence type="ECO:0000313" key="10">
    <source>
        <dbReference type="Proteomes" id="UP001500610"/>
    </source>
</evidence>
<keyword evidence="4" id="KW-0653">Protein transport</keyword>
<proteinExistence type="predicted"/>
<protein>
    <recommendedName>
        <fullName evidence="11">Sec-independent protein translocase protein TatB</fullName>
    </recommendedName>
</protein>
<comment type="caution">
    <text evidence="9">The sequence shown here is derived from an EMBL/GenBank/DDBJ whole genome shotgun (WGS) entry which is preliminary data.</text>
</comment>
<dbReference type="Pfam" id="PF02416">
    <property type="entry name" value="TatA_B_E"/>
    <property type="match status" value="1"/>
</dbReference>
<keyword evidence="2" id="KW-0813">Transport</keyword>
<evidence type="ECO:0000313" key="9">
    <source>
        <dbReference type="EMBL" id="GAA4976633.1"/>
    </source>
</evidence>
<comment type="subcellular location">
    <subcellularLocation>
        <location evidence="1">Membrane</location>
        <topology evidence="1">Single-pass membrane protein</topology>
    </subcellularLocation>
</comment>
<feature type="region of interest" description="Disordered" evidence="8">
    <location>
        <begin position="124"/>
        <end position="158"/>
    </location>
</feature>
<dbReference type="InterPro" id="IPR003369">
    <property type="entry name" value="TatA/B/E"/>
</dbReference>
<feature type="compositionally biased region" description="Acidic residues" evidence="8">
    <location>
        <begin position="149"/>
        <end position="158"/>
    </location>
</feature>